<gene>
    <name evidence="2" type="ORF">ACFQE5_19525</name>
</gene>
<proteinExistence type="predicted"/>
<name>A0ABW1J6A6_9PSEU</name>
<evidence type="ECO:0000256" key="1">
    <source>
        <dbReference type="SAM" id="Phobius"/>
    </source>
</evidence>
<feature type="transmembrane region" description="Helical" evidence="1">
    <location>
        <begin position="15"/>
        <end position="33"/>
    </location>
</feature>
<feature type="transmembrane region" description="Helical" evidence="1">
    <location>
        <begin position="117"/>
        <end position="136"/>
    </location>
</feature>
<comment type="caution">
    <text evidence="2">The sequence shown here is derived from an EMBL/GenBank/DDBJ whole genome shotgun (WGS) entry which is preliminary data.</text>
</comment>
<accession>A0ABW1J6A6</accession>
<dbReference type="RefSeq" id="WP_379587039.1">
    <property type="nucleotide sequence ID" value="NZ_JBHSQW010000039.1"/>
</dbReference>
<sequence>MDVQIILGGGPGRWALGWLLLAFLATFLLTRGITRLIRAGRGPFRNTRIGGVHVHHQVVGIFLMLIAGAGEFTYRPDAPWLQVLAAVFGTGAALTLDEFALWLHLEDVYWAQQGRKSIDAVLVAAVIGALLLFGATPFVDDPELGGEAAVATFALALLCSVVAIAKGKIACGLIGVFLLPVSLFAAVRLAKPGSLWARWRYPDGSRRRARALSRYPPGRRTSWDLVKDVLGGTPDR</sequence>
<evidence type="ECO:0000313" key="3">
    <source>
        <dbReference type="Proteomes" id="UP001596302"/>
    </source>
</evidence>
<organism evidence="2 3">
    <name type="scientific">Pseudonocardia hispaniensis</name>
    <dbReference type="NCBI Taxonomy" id="904933"/>
    <lineage>
        <taxon>Bacteria</taxon>
        <taxon>Bacillati</taxon>
        <taxon>Actinomycetota</taxon>
        <taxon>Actinomycetes</taxon>
        <taxon>Pseudonocardiales</taxon>
        <taxon>Pseudonocardiaceae</taxon>
        <taxon>Pseudonocardia</taxon>
    </lineage>
</organism>
<protein>
    <recommendedName>
        <fullName evidence="4">Integral membrane protein</fullName>
    </recommendedName>
</protein>
<feature type="transmembrane region" description="Helical" evidence="1">
    <location>
        <begin position="172"/>
        <end position="190"/>
    </location>
</feature>
<dbReference type="Proteomes" id="UP001596302">
    <property type="component" value="Unassembled WGS sequence"/>
</dbReference>
<keyword evidence="1" id="KW-0812">Transmembrane</keyword>
<feature type="transmembrane region" description="Helical" evidence="1">
    <location>
        <begin position="148"/>
        <end position="165"/>
    </location>
</feature>
<feature type="transmembrane region" description="Helical" evidence="1">
    <location>
        <begin position="80"/>
        <end position="105"/>
    </location>
</feature>
<feature type="transmembrane region" description="Helical" evidence="1">
    <location>
        <begin position="54"/>
        <end position="74"/>
    </location>
</feature>
<reference evidence="3" key="1">
    <citation type="journal article" date="2019" name="Int. J. Syst. Evol. Microbiol.">
        <title>The Global Catalogue of Microorganisms (GCM) 10K type strain sequencing project: providing services to taxonomists for standard genome sequencing and annotation.</title>
        <authorList>
            <consortium name="The Broad Institute Genomics Platform"/>
            <consortium name="The Broad Institute Genome Sequencing Center for Infectious Disease"/>
            <person name="Wu L."/>
            <person name="Ma J."/>
        </authorList>
    </citation>
    <scope>NUCLEOTIDE SEQUENCE [LARGE SCALE GENOMIC DNA]</scope>
    <source>
        <strain evidence="3">CCM 8391</strain>
    </source>
</reference>
<evidence type="ECO:0000313" key="2">
    <source>
        <dbReference type="EMBL" id="MFC5996398.1"/>
    </source>
</evidence>
<keyword evidence="3" id="KW-1185">Reference proteome</keyword>
<keyword evidence="1" id="KW-0472">Membrane</keyword>
<dbReference type="EMBL" id="JBHSQW010000039">
    <property type="protein sequence ID" value="MFC5996398.1"/>
    <property type="molecule type" value="Genomic_DNA"/>
</dbReference>
<evidence type="ECO:0008006" key="4">
    <source>
        <dbReference type="Google" id="ProtNLM"/>
    </source>
</evidence>
<keyword evidence="1" id="KW-1133">Transmembrane helix</keyword>